<proteinExistence type="predicted"/>
<keyword evidence="3" id="KW-1185">Reference proteome</keyword>
<feature type="compositionally biased region" description="Polar residues" evidence="1">
    <location>
        <begin position="255"/>
        <end position="265"/>
    </location>
</feature>
<evidence type="ECO:0000256" key="1">
    <source>
        <dbReference type="SAM" id="MobiDB-lite"/>
    </source>
</evidence>
<reference evidence="2" key="2">
    <citation type="submission" date="2021-04" db="EMBL/GenBank/DDBJ databases">
        <authorList>
            <person name="Podell S."/>
        </authorList>
    </citation>
    <scope>NUCLEOTIDE SEQUENCE</scope>
    <source>
        <strain evidence="2">Hildebrandi</strain>
    </source>
</reference>
<name>A0A9K3PGQ7_9STRA</name>
<organism evidence="2 3">
    <name type="scientific">Nitzschia inconspicua</name>
    <dbReference type="NCBI Taxonomy" id="303405"/>
    <lineage>
        <taxon>Eukaryota</taxon>
        <taxon>Sar</taxon>
        <taxon>Stramenopiles</taxon>
        <taxon>Ochrophyta</taxon>
        <taxon>Bacillariophyta</taxon>
        <taxon>Bacillariophyceae</taxon>
        <taxon>Bacillariophycidae</taxon>
        <taxon>Bacillariales</taxon>
        <taxon>Bacillariaceae</taxon>
        <taxon>Nitzschia</taxon>
    </lineage>
</organism>
<dbReference type="Proteomes" id="UP000693970">
    <property type="component" value="Unassembled WGS sequence"/>
</dbReference>
<evidence type="ECO:0000313" key="3">
    <source>
        <dbReference type="Proteomes" id="UP000693970"/>
    </source>
</evidence>
<sequence>MKLICAKQGSEDDGWNGLSGSDDSFSNSDTLPTESDFFSSSPKKSASVPMSSSSSPIKDDTQVHGIRKVSRSVSPRQQRQISPLKKKSNNPCLVVSSPDRERDYTRRRLLRHRNYNNQQEQTSDSPHTNNNRLACAIQALKCSSRAEDDYESNDLVTSGYHRPLEEKYRQSLFEPNQDDPVQWKEDPSQQTALNSQQSRTYLSTQELNHEISKCLPSRNDGLPVVVNFADFDCDAALEAVSRRRQATSDDHPNHSELTNVGSNEDLQIFSDDTPDEVDETESTKHILVQSLGGQLDAPMVVQNLPLTPMQDECGRVKTDDSSDTPTTCNRSLLSPQSGTAMELAQSKYGQSTSSHCSDDSEDKNTGKPPRRLMQKSLALGDALSPEDESPHLKEGHDVFTNEANASTLRTIGHAHNYTQSRNDFLQLPDIGEKKSQARLLREEKKVDTIDRRAGPHQDARPTMQIKGRLSQENVRNDDDGSFSSVSSFSVTSTDVKSSSLQLVHKESDRRKSFLTRNMVNQGNKPTPRPFFWKTHPPVTFKSYHFQQPKPKMRRVIPAIEQVNSMDSFSTFGNPITTTTTKSLLSSSPTRSKKPLDEEMKTNHASSYDADLYGHVGKSEDQDYSPYMHPTAVRKIWADSFQKQKVVGTGVASSSDHHHRQQQEERPSTSCGNHSSALHVMYSMASTAHRSIHAALSFGTRSQTSSSVASSAVLEEDNYGALV</sequence>
<protein>
    <submittedName>
        <fullName evidence="2">Uncharacterized protein</fullName>
    </submittedName>
</protein>
<feature type="compositionally biased region" description="Polar residues" evidence="1">
    <location>
        <begin position="71"/>
        <end position="81"/>
    </location>
</feature>
<feature type="region of interest" description="Disordered" evidence="1">
    <location>
        <begin position="311"/>
        <end position="370"/>
    </location>
</feature>
<feature type="region of interest" description="Disordered" evidence="1">
    <location>
        <begin position="579"/>
        <end position="604"/>
    </location>
</feature>
<feature type="compositionally biased region" description="Polar residues" evidence="1">
    <location>
        <begin position="188"/>
        <end position="197"/>
    </location>
</feature>
<feature type="region of interest" description="Disordered" evidence="1">
    <location>
        <begin position="244"/>
        <end position="280"/>
    </location>
</feature>
<dbReference type="EMBL" id="JAGRRH010000021">
    <property type="protein sequence ID" value="KAG7346151.1"/>
    <property type="molecule type" value="Genomic_DNA"/>
</dbReference>
<feature type="compositionally biased region" description="Low complexity" evidence="1">
    <location>
        <begin position="39"/>
        <end position="56"/>
    </location>
</feature>
<reference evidence="2" key="1">
    <citation type="journal article" date="2021" name="Sci. Rep.">
        <title>Diploid genomic architecture of Nitzschia inconspicua, an elite biomass production diatom.</title>
        <authorList>
            <person name="Oliver A."/>
            <person name="Podell S."/>
            <person name="Pinowska A."/>
            <person name="Traller J.C."/>
            <person name="Smith S.R."/>
            <person name="McClure R."/>
            <person name="Beliaev A."/>
            <person name="Bohutskyi P."/>
            <person name="Hill E.A."/>
            <person name="Rabines A."/>
            <person name="Zheng H."/>
            <person name="Allen L.Z."/>
            <person name="Kuo A."/>
            <person name="Grigoriev I.V."/>
            <person name="Allen A.E."/>
            <person name="Hazlebeck D."/>
            <person name="Allen E.E."/>
        </authorList>
    </citation>
    <scope>NUCLEOTIDE SEQUENCE</scope>
    <source>
        <strain evidence="2">Hildebrandi</strain>
    </source>
</reference>
<feature type="region of interest" description="Disordered" evidence="1">
    <location>
        <begin position="647"/>
        <end position="673"/>
    </location>
</feature>
<comment type="caution">
    <text evidence="2">The sequence shown here is derived from an EMBL/GenBank/DDBJ whole genome shotgun (WGS) entry which is preliminary data.</text>
</comment>
<accession>A0A9K3PGQ7</accession>
<feature type="compositionally biased region" description="Polar residues" evidence="1">
    <location>
        <begin position="117"/>
        <end position="130"/>
    </location>
</feature>
<feature type="compositionally biased region" description="Polar residues" evidence="1">
    <location>
        <begin position="18"/>
        <end position="38"/>
    </location>
</feature>
<feature type="compositionally biased region" description="Basic and acidic residues" evidence="1">
    <location>
        <begin position="356"/>
        <end position="365"/>
    </location>
</feature>
<feature type="compositionally biased region" description="Polar residues" evidence="1">
    <location>
        <begin position="323"/>
        <end position="339"/>
    </location>
</feature>
<dbReference type="AlphaFoldDB" id="A0A9K3PGQ7"/>
<gene>
    <name evidence="2" type="ORF">IV203_005219</name>
</gene>
<evidence type="ECO:0000313" key="2">
    <source>
        <dbReference type="EMBL" id="KAG7346151.1"/>
    </source>
</evidence>
<feature type="region of interest" description="Disordered" evidence="1">
    <location>
        <begin position="451"/>
        <end position="488"/>
    </location>
</feature>
<feature type="region of interest" description="Disordered" evidence="1">
    <location>
        <begin position="177"/>
        <end position="197"/>
    </location>
</feature>
<feature type="compositionally biased region" description="Low complexity" evidence="1">
    <location>
        <begin position="579"/>
        <end position="589"/>
    </location>
</feature>
<feature type="region of interest" description="Disordered" evidence="1">
    <location>
        <begin position="1"/>
        <end position="130"/>
    </location>
</feature>